<feature type="domain" description="Solute-binding protein family 5" evidence="5">
    <location>
        <begin position="71"/>
        <end position="434"/>
    </location>
</feature>
<sequence>MFEFRRSAVALIAAAGVAGLFGMPAAEAQTIKAVMHSDVKILDPIWTTAYIQRNFGYMVWDTLFAMDEKFQVKPQMVDKWEVSPDKLTWTFTLRDGLVWSNGQPVTSEDCIASIKRWAAKDSMGQKMMASISGFEAVSPTTFSIKFKEPYGLVLESLGKPSSNVPFMMPKKTADTDPNTQIKVEDVIGSGPFIFKADEWKPGEKLVFLKNTKYKPRAEPASGLAGGKVAKVDRVEWIAMPDVQTQIGALQNGEIDMIEAPGIDLLPILAKDKNIKLFDANPLGNQYAFRFNTLFKPFDNPKIRHAVMVAFGQEDFLKATIGDPKYYKVCKAPFVCGTPLGSDEGMADVLNQNAAKAKELLKEAGYDGTPVVLMQSTDLAVLTNLAPVAKAQMEAAGFKVEMQSMDWQTLVGRRAKKDPPDKGGWSAFLTSWVSADIINPVMAGFFNASCDKAMFGWPCDAEIEKLRDAFSKETDPVKQKEIAMALQKRWVEAPTHINVGQWYQPVALRTNIDGMLVAPVPVFWNMTKK</sequence>
<dbReference type="Proteomes" id="UP000190092">
    <property type="component" value="Unassembled WGS sequence"/>
</dbReference>
<dbReference type="PIRSF" id="PIRSF002741">
    <property type="entry name" value="MppA"/>
    <property type="match status" value="1"/>
</dbReference>
<evidence type="ECO:0000259" key="5">
    <source>
        <dbReference type="Pfam" id="PF00496"/>
    </source>
</evidence>
<dbReference type="GO" id="GO:0030288">
    <property type="term" value="C:outer membrane-bounded periplasmic space"/>
    <property type="evidence" value="ECO:0007669"/>
    <property type="project" value="UniProtKB-ARBA"/>
</dbReference>
<dbReference type="PANTHER" id="PTHR30290">
    <property type="entry name" value="PERIPLASMIC BINDING COMPONENT OF ABC TRANSPORTER"/>
    <property type="match status" value="1"/>
</dbReference>
<dbReference type="InterPro" id="IPR006311">
    <property type="entry name" value="TAT_signal"/>
</dbReference>
<dbReference type="SUPFAM" id="SSF53850">
    <property type="entry name" value="Periplasmic binding protein-like II"/>
    <property type="match status" value="1"/>
</dbReference>
<dbReference type="Gene3D" id="3.40.190.10">
    <property type="entry name" value="Periplasmic binding protein-like II"/>
    <property type="match status" value="1"/>
</dbReference>
<evidence type="ECO:0000256" key="1">
    <source>
        <dbReference type="ARBA" id="ARBA00004418"/>
    </source>
</evidence>
<evidence type="ECO:0000256" key="4">
    <source>
        <dbReference type="SAM" id="SignalP"/>
    </source>
</evidence>
<dbReference type="PANTHER" id="PTHR30290:SF38">
    <property type="entry name" value="D,D-DIPEPTIDE-BINDING PERIPLASMIC PROTEIN DDPA-RELATED"/>
    <property type="match status" value="1"/>
</dbReference>
<evidence type="ECO:0000313" key="7">
    <source>
        <dbReference type="Proteomes" id="UP000190092"/>
    </source>
</evidence>
<evidence type="ECO:0000313" key="6">
    <source>
        <dbReference type="EMBL" id="SJZ88501.1"/>
    </source>
</evidence>
<protein>
    <submittedName>
        <fullName evidence="6">Peptide/nickel transport system substrate-binding protein</fullName>
    </submittedName>
</protein>
<evidence type="ECO:0000256" key="2">
    <source>
        <dbReference type="ARBA" id="ARBA00005695"/>
    </source>
</evidence>
<dbReference type="PROSITE" id="PS51318">
    <property type="entry name" value="TAT"/>
    <property type="match status" value="1"/>
</dbReference>
<organism evidence="6 7">
    <name type="scientific">Enhydrobacter aerosaccus</name>
    <dbReference type="NCBI Taxonomy" id="225324"/>
    <lineage>
        <taxon>Bacteria</taxon>
        <taxon>Pseudomonadati</taxon>
        <taxon>Pseudomonadota</taxon>
        <taxon>Alphaproteobacteria</taxon>
        <taxon>Hyphomicrobiales</taxon>
        <taxon>Enhydrobacter</taxon>
    </lineage>
</organism>
<accession>A0A1T4PAU3</accession>
<keyword evidence="7" id="KW-1185">Reference proteome</keyword>
<dbReference type="GO" id="GO:1904680">
    <property type="term" value="F:peptide transmembrane transporter activity"/>
    <property type="evidence" value="ECO:0007669"/>
    <property type="project" value="TreeGrafter"/>
</dbReference>
<comment type="similarity">
    <text evidence="2">Belongs to the bacterial solute-binding protein 5 family.</text>
</comment>
<keyword evidence="3 4" id="KW-0732">Signal</keyword>
<dbReference type="GO" id="GO:0043190">
    <property type="term" value="C:ATP-binding cassette (ABC) transporter complex"/>
    <property type="evidence" value="ECO:0007669"/>
    <property type="project" value="InterPro"/>
</dbReference>
<feature type="signal peptide" evidence="4">
    <location>
        <begin position="1"/>
        <end position="28"/>
    </location>
</feature>
<dbReference type="Pfam" id="PF00496">
    <property type="entry name" value="SBP_bac_5"/>
    <property type="match status" value="1"/>
</dbReference>
<feature type="chain" id="PRO_5013092052" evidence="4">
    <location>
        <begin position="29"/>
        <end position="528"/>
    </location>
</feature>
<proteinExistence type="inferred from homology"/>
<dbReference type="AlphaFoldDB" id="A0A1T4PAU3"/>
<dbReference type="InterPro" id="IPR000914">
    <property type="entry name" value="SBP_5_dom"/>
</dbReference>
<dbReference type="InterPro" id="IPR039424">
    <property type="entry name" value="SBP_5"/>
</dbReference>
<dbReference type="GO" id="GO:0015833">
    <property type="term" value="P:peptide transport"/>
    <property type="evidence" value="ECO:0007669"/>
    <property type="project" value="TreeGrafter"/>
</dbReference>
<name>A0A1T4PAU3_9HYPH</name>
<evidence type="ECO:0000256" key="3">
    <source>
        <dbReference type="ARBA" id="ARBA00022729"/>
    </source>
</evidence>
<dbReference type="Gene3D" id="3.10.105.10">
    <property type="entry name" value="Dipeptide-binding Protein, Domain 3"/>
    <property type="match status" value="1"/>
</dbReference>
<dbReference type="OrthoDB" id="7232729at2"/>
<dbReference type="STRING" id="225324.SAMN02745126_02700"/>
<dbReference type="EMBL" id="FUWJ01000002">
    <property type="protein sequence ID" value="SJZ88501.1"/>
    <property type="molecule type" value="Genomic_DNA"/>
</dbReference>
<dbReference type="InterPro" id="IPR030678">
    <property type="entry name" value="Peptide/Ni-bd"/>
</dbReference>
<gene>
    <name evidence="6" type="ORF">SAMN02745126_02700</name>
</gene>
<dbReference type="CDD" id="cd08502">
    <property type="entry name" value="PBP2_NikA_DppA_OppA_like_16"/>
    <property type="match status" value="1"/>
</dbReference>
<comment type="subcellular location">
    <subcellularLocation>
        <location evidence="1">Periplasm</location>
    </subcellularLocation>
</comment>
<reference evidence="7" key="1">
    <citation type="submission" date="2017-02" db="EMBL/GenBank/DDBJ databases">
        <authorList>
            <person name="Varghese N."/>
            <person name="Submissions S."/>
        </authorList>
    </citation>
    <scope>NUCLEOTIDE SEQUENCE [LARGE SCALE GENOMIC DNA]</scope>
    <source>
        <strain evidence="7">ATCC 27094</strain>
    </source>
</reference>